<dbReference type="InterPro" id="IPR042233">
    <property type="entry name" value="Cell_div_ZapA_N"/>
</dbReference>
<dbReference type="GO" id="GO:0000921">
    <property type="term" value="P:septin ring assembly"/>
    <property type="evidence" value="ECO:0007669"/>
    <property type="project" value="TreeGrafter"/>
</dbReference>
<comment type="subunit">
    <text evidence="10">Homodimer. Interacts with FtsZ.</text>
</comment>
<dbReference type="GO" id="GO:0032153">
    <property type="term" value="C:cell division site"/>
    <property type="evidence" value="ECO:0007669"/>
    <property type="project" value="TreeGrafter"/>
</dbReference>
<comment type="function">
    <text evidence="9">Activator of cell division through the inhibition of FtsZ GTPase activity, therefore promoting FtsZ assembly into bundles of protofilaments necessary for the formation of the division Z ring. It is recruited early at mid-cell but it is not essential for cell division.</text>
</comment>
<evidence type="ECO:0000256" key="9">
    <source>
        <dbReference type="ARBA" id="ARBA00024910"/>
    </source>
</evidence>
<accession>A0A251X580</accession>
<sequence length="102" mass="11762">MDKSTIKPVNLRILDKDYVIACPENECETLSASARYLTQKIQEVKEGGKIVSIERLVVVSALNIIHEYMQYKQQREQDIHALEQHIAQLEAKIELALTRIKQ</sequence>
<dbReference type="GO" id="GO:0030428">
    <property type="term" value="C:cell septum"/>
    <property type="evidence" value="ECO:0007669"/>
    <property type="project" value="TreeGrafter"/>
</dbReference>
<dbReference type="InterPro" id="IPR036192">
    <property type="entry name" value="Cell_div_ZapA-like_sf"/>
</dbReference>
<dbReference type="Pfam" id="PF05164">
    <property type="entry name" value="ZapA"/>
    <property type="match status" value="1"/>
</dbReference>
<comment type="caution">
    <text evidence="13">The sequence shown here is derived from an EMBL/GenBank/DDBJ whole genome shotgun (WGS) entry which is preliminary data.</text>
</comment>
<keyword evidence="14" id="KW-1185">Reference proteome</keyword>
<dbReference type="GO" id="GO:0005829">
    <property type="term" value="C:cytosol"/>
    <property type="evidence" value="ECO:0007669"/>
    <property type="project" value="TreeGrafter"/>
</dbReference>
<keyword evidence="4" id="KW-0963">Cytoplasm</keyword>
<evidence type="ECO:0000256" key="8">
    <source>
        <dbReference type="ARBA" id="ARBA00023306"/>
    </source>
</evidence>
<dbReference type="SUPFAM" id="SSF102829">
    <property type="entry name" value="Cell division protein ZapA-like"/>
    <property type="match status" value="1"/>
</dbReference>
<proteinExistence type="inferred from homology"/>
<keyword evidence="7" id="KW-0717">Septation</keyword>
<name>A0A251X580_9GAMM</name>
<evidence type="ECO:0000256" key="6">
    <source>
        <dbReference type="ARBA" id="ARBA00023054"/>
    </source>
</evidence>
<dbReference type="InterPro" id="IPR007838">
    <property type="entry name" value="Cell_div_ZapA-like"/>
</dbReference>
<dbReference type="PANTHER" id="PTHR34981:SF1">
    <property type="entry name" value="CELL DIVISION PROTEIN ZAPA"/>
    <property type="match status" value="1"/>
</dbReference>
<feature type="coiled-coil region" evidence="12">
    <location>
        <begin position="72"/>
        <end position="99"/>
    </location>
</feature>
<dbReference type="Proteomes" id="UP000194798">
    <property type="component" value="Unassembled WGS sequence"/>
</dbReference>
<gene>
    <name evidence="13" type="ORF">TPSD3_12820</name>
</gene>
<evidence type="ECO:0000313" key="13">
    <source>
        <dbReference type="EMBL" id="OUD12653.1"/>
    </source>
</evidence>
<keyword evidence="6 12" id="KW-0175">Coiled coil</keyword>
<evidence type="ECO:0000256" key="10">
    <source>
        <dbReference type="ARBA" id="ARBA00026068"/>
    </source>
</evidence>
<dbReference type="Gene3D" id="1.20.5.50">
    <property type="match status" value="1"/>
</dbReference>
<dbReference type="EMBL" id="MSLT01000023">
    <property type="protein sequence ID" value="OUD12653.1"/>
    <property type="molecule type" value="Genomic_DNA"/>
</dbReference>
<protein>
    <recommendedName>
        <fullName evidence="3">Cell division protein ZapA</fullName>
    </recommendedName>
    <alternativeName>
        <fullName evidence="11">Z ring-associated protein ZapA</fullName>
    </alternativeName>
</protein>
<comment type="similarity">
    <text evidence="2">Belongs to the ZapA family. Type 1 subfamily.</text>
</comment>
<dbReference type="GO" id="GO:0000917">
    <property type="term" value="P:division septum assembly"/>
    <property type="evidence" value="ECO:0007669"/>
    <property type="project" value="UniProtKB-KW"/>
</dbReference>
<evidence type="ECO:0000256" key="2">
    <source>
        <dbReference type="ARBA" id="ARBA00010074"/>
    </source>
</evidence>
<comment type="subcellular location">
    <subcellularLocation>
        <location evidence="1">Cytoplasm</location>
    </subcellularLocation>
</comment>
<evidence type="ECO:0000256" key="5">
    <source>
        <dbReference type="ARBA" id="ARBA00022618"/>
    </source>
</evidence>
<evidence type="ECO:0000256" key="3">
    <source>
        <dbReference type="ARBA" id="ARBA00015195"/>
    </source>
</evidence>
<evidence type="ECO:0000256" key="4">
    <source>
        <dbReference type="ARBA" id="ARBA00022490"/>
    </source>
</evidence>
<evidence type="ECO:0000313" key="14">
    <source>
        <dbReference type="Proteomes" id="UP000194798"/>
    </source>
</evidence>
<evidence type="ECO:0000256" key="1">
    <source>
        <dbReference type="ARBA" id="ARBA00004496"/>
    </source>
</evidence>
<evidence type="ECO:0000256" key="7">
    <source>
        <dbReference type="ARBA" id="ARBA00023210"/>
    </source>
</evidence>
<organism evidence="13 14">
    <name type="scientific">Thioflexithrix psekupsensis</name>
    <dbReference type="NCBI Taxonomy" id="1570016"/>
    <lineage>
        <taxon>Bacteria</taxon>
        <taxon>Pseudomonadati</taxon>
        <taxon>Pseudomonadota</taxon>
        <taxon>Gammaproteobacteria</taxon>
        <taxon>Thiotrichales</taxon>
        <taxon>Thioflexithrix</taxon>
    </lineage>
</organism>
<dbReference type="AlphaFoldDB" id="A0A251X580"/>
<dbReference type="Gene3D" id="3.30.160.880">
    <property type="entry name" value="Cell division protein ZapA protomer, N-terminal domain"/>
    <property type="match status" value="1"/>
</dbReference>
<keyword evidence="5" id="KW-0132">Cell division</keyword>
<keyword evidence="8" id="KW-0131">Cell cycle</keyword>
<dbReference type="GO" id="GO:0043093">
    <property type="term" value="P:FtsZ-dependent cytokinesis"/>
    <property type="evidence" value="ECO:0007669"/>
    <property type="project" value="TreeGrafter"/>
</dbReference>
<reference evidence="13 14" key="1">
    <citation type="submission" date="2016-12" db="EMBL/GenBank/DDBJ databases">
        <title>Thioflexothrix psekupsii D3 genome sequencing and assembly.</title>
        <authorList>
            <person name="Fomenkov A."/>
            <person name="Vincze T."/>
            <person name="Grabovich M."/>
            <person name="Anton B.P."/>
            <person name="Dubinina G."/>
            <person name="Orlova M."/>
            <person name="Belousova E."/>
            <person name="Roberts R.J."/>
        </authorList>
    </citation>
    <scope>NUCLEOTIDE SEQUENCE [LARGE SCALE GENOMIC DNA]</scope>
    <source>
        <strain evidence="13">D3</strain>
    </source>
</reference>
<dbReference type="PANTHER" id="PTHR34981">
    <property type="entry name" value="CELL DIVISION PROTEIN ZAPA"/>
    <property type="match status" value="1"/>
</dbReference>
<evidence type="ECO:0000256" key="12">
    <source>
        <dbReference type="SAM" id="Coils"/>
    </source>
</evidence>
<evidence type="ECO:0000256" key="11">
    <source>
        <dbReference type="ARBA" id="ARBA00033158"/>
    </source>
</evidence>